<evidence type="ECO:0000256" key="2">
    <source>
        <dbReference type="ARBA" id="ARBA00022737"/>
    </source>
</evidence>
<evidence type="ECO:0000313" key="5">
    <source>
        <dbReference type="Proteomes" id="UP001177003"/>
    </source>
</evidence>
<organism evidence="4 5">
    <name type="scientific">Lactuca saligna</name>
    <name type="common">Willowleaf lettuce</name>
    <dbReference type="NCBI Taxonomy" id="75948"/>
    <lineage>
        <taxon>Eukaryota</taxon>
        <taxon>Viridiplantae</taxon>
        <taxon>Streptophyta</taxon>
        <taxon>Embryophyta</taxon>
        <taxon>Tracheophyta</taxon>
        <taxon>Spermatophyta</taxon>
        <taxon>Magnoliopsida</taxon>
        <taxon>eudicotyledons</taxon>
        <taxon>Gunneridae</taxon>
        <taxon>Pentapetalae</taxon>
        <taxon>asterids</taxon>
        <taxon>campanulids</taxon>
        <taxon>Asterales</taxon>
        <taxon>Asteraceae</taxon>
        <taxon>Cichorioideae</taxon>
        <taxon>Cichorieae</taxon>
        <taxon>Lactucinae</taxon>
        <taxon>Lactuca</taxon>
    </lineage>
</organism>
<keyword evidence="1" id="KW-0433">Leucine-rich repeat</keyword>
<dbReference type="AlphaFoldDB" id="A0AA36EKE5"/>
<name>A0AA36EKE5_LACSI</name>
<dbReference type="PROSITE" id="PS51450">
    <property type="entry name" value="LRR"/>
    <property type="match status" value="1"/>
</dbReference>
<gene>
    <name evidence="4" type="ORF">LSALG_LOCUS37724</name>
</gene>
<evidence type="ECO:0000256" key="1">
    <source>
        <dbReference type="ARBA" id="ARBA00022614"/>
    </source>
</evidence>
<feature type="domain" description="C-JID" evidence="3">
    <location>
        <begin position="342"/>
        <end position="471"/>
    </location>
</feature>
<dbReference type="Pfam" id="PF20160">
    <property type="entry name" value="C-JID"/>
    <property type="match status" value="1"/>
</dbReference>
<accession>A0AA36EKE5</accession>
<sequence>MLSSSRCKKVELRADALRKMDKLKLLQLNNVKMDGSYKNFPKGLRWLSMHGFHSNVIPSDLPMENLVALDMSLQLWKKPKVLGSLKILNMSYCKLVRVEGFSGLPALERLILKSSESLVHVCESIGGCDCLVIIDLSQCSKLNNVPIGISKLKNVRSLSLDGCLGASEFLMRMKDMESYASSSSVGEFLPKTPKSFLLPSLVTLSLVGNNLSNESFPKDFSSMSMLKELYLSKNPIDSLPDCVRSLSRLEVLNVGDCWMLKSVLCPPPTIKYLSTEKCFSLIKITFPQEMSTPPAILCSLGWTNLQHVKDQKMQIWDAYKLSFSNKLPVQMFSEFGIFSTCFPGKAVPDWLPHIHKSKGSSISISIAMPSSSMNKTIQGINICFVHTFTHTGKLSWLKIKVENVTTNHTWIYYGHIFTLPETDEDVVWLSHWMFGENEIKNGDEICVTILEDPLRNYGAMVRECAISTVYNKTDKENKEDPLSYYKSWKHILGGDLSAFQLDSGDYLLERKVMANGISYCSLTSNIDELADHERLY</sequence>
<dbReference type="SUPFAM" id="SSF52058">
    <property type="entry name" value="L domain-like"/>
    <property type="match status" value="1"/>
</dbReference>
<evidence type="ECO:0000259" key="3">
    <source>
        <dbReference type="Pfam" id="PF20160"/>
    </source>
</evidence>
<dbReference type="EMBL" id="OX465084">
    <property type="protein sequence ID" value="CAI9298992.1"/>
    <property type="molecule type" value="Genomic_DNA"/>
</dbReference>
<dbReference type="InterPro" id="IPR044974">
    <property type="entry name" value="Disease_R_plants"/>
</dbReference>
<dbReference type="InterPro" id="IPR045344">
    <property type="entry name" value="C-JID"/>
</dbReference>
<reference evidence="4" key="1">
    <citation type="submission" date="2023-04" db="EMBL/GenBank/DDBJ databases">
        <authorList>
            <person name="Vijverberg K."/>
            <person name="Xiong W."/>
            <person name="Schranz E."/>
        </authorList>
    </citation>
    <scope>NUCLEOTIDE SEQUENCE</scope>
</reference>
<evidence type="ECO:0000313" key="4">
    <source>
        <dbReference type="EMBL" id="CAI9298992.1"/>
    </source>
</evidence>
<dbReference type="GO" id="GO:0006952">
    <property type="term" value="P:defense response"/>
    <property type="evidence" value="ECO:0007669"/>
    <property type="project" value="InterPro"/>
</dbReference>
<dbReference type="Proteomes" id="UP001177003">
    <property type="component" value="Chromosome 8"/>
</dbReference>
<keyword evidence="5" id="KW-1185">Reference proteome</keyword>
<dbReference type="PANTHER" id="PTHR11017">
    <property type="entry name" value="LEUCINE-RICH REPEAT-CONTAINING PROTEIN"/>
    <property type="match status" value="1"/>
</dbReference>
<keyword evidence="2" id="KW-0677">Repeat</keyword>
<protein>
    <recommendedName>
        <fullName evidence="3">C-JID domain-containing protein</fullName>
    </recommendedName>
</protein>
<dbReference type="Gene3D" id="3.80.10.10">
    <property type="entry name" value="Ribonuclease Inhibitor"/>
    <property type="match status" value="2"/>
</dbReference>
<dbReference type="InterPro" id="IPR001611">
    <property type="entry name" value="Leu-rich_rpt"/>
</dbReference>
<dbReference type="InterPro" id="IPR032675">
    <property type="entry name" value="LRR_dom_sf"/>
</dbReference>
<proteinExistence type="predicted"/>
<dbReference type="PANTHER" id="PTHR11017:SF585">
    <property type="entry name" value="TIR DOMAIN-CONTAINING PROTEIN"/>
    <property type="match status" value="1"/>
</dbReference>